<feature type="signal peptide" evidence="2">
    <location>
        <begin position="1"/>
        <end position="23"/>
    </location>
</feature>
<dbReference type="EMBL" id="CP045644">
    <property type="protein sequence ID" value="QFZ86242.1"/>
    <property type="molecule type" value="Genomic_DNA"/>
</dbReference>
<dbReference type="Proteomes" id="UP000326780">
    <property type="component" value="Chromosome"/>
</dbReference>
<dbReference type="PANTHER" id="PTHR42928:SF5">
    <property type="entry name" value="BLR1237 PROTEIN"/>
    <property type="match status" value="1"/>
</dbReference>
<gene>
    <name evidence="3" type="ORF">GFK26_27495</name>
</gene>
<proteinExistence type="inferred from homology"/>
<protein>
    <submittedName>
        <fullName evidence="3">Tripartite tricarboxylate transporter substrate binding protein</fullName>
    </submittedName>
</protein>
<dbReference type="Gene3D" id="3.40.190.10">
    <property type="entry name" value="Periplasmic binding protein-like II"/>
    <property type="match status" value="1"/>
</dbReference>
<sequence length="320" mass="34840">MTRTRTFACLLALGAAFAQPASAQETYPARPIKIVIGFAPGGSTDTPMRVLADSVSRILKQPVVIENRPGAGGTLPGIVMQSSSKDGYTLGIASLGIYRLPYTTDVKWNPATDLTYIIGLTGYSFGIVVPSTSPIKTWQDYVAAAKARPGELTYGTPGVATTNHLTMEQISRKAGIKLNHIPYKGTGETMQALMGSQIESAAETSAWAPFVKDGKMRLLVTWGSKRMESFPDAPTLHEVGIPLTQTSHWGLVGPKGMDPAIVTKLHDAFKQAMHQPEFKRALARYDMEPEYRSPADFHKFAIDTMKQEKEILDLLGLSRK</sequence>
<evidence type="ECO:0000256" key="2">
    <source>
        <dbReference type="SAM" id="SignalP"/>
    </source>
</evidence>
<dbReference type="Gene3D" id="3.40.190.150">
    <property type="entry name" value="Bordetella uptake gene, domain 1"/>
    <property type="match status" value="1"/>
</dbReference>
<dbReference type="PANTHER" id="PTHR42928">
    <property type="entry name" value="TRICARBOXYLATE-BINDING PROTEIN"/>
    <property type="match status" value="1"/>
</dbReference>
<evidence type="ECO:0000313" key="3">
    <source>
        <dbReference type="EMBL" id="QFZ86242.1"/>
    </source>
</evidence>
<accession>A0A5Q0MD06</accession>
<evidence type="ECO:0000313" key="4">
    <source>
        <dbReference type="Proteomes" id="UP000326780"/>
    </source>
</evidence>
<dbReference type="AlphaFoldDB" id="A0A5Q0MD06"/>
<evidence type="ECO:0000256" key="1">
    <source>
        <dbReference type="ARBA" id="ARBA00006987"/>
    </source>
</evidence>
<dbReference type="InterPro" id="IPR005064">
    <property type="entry name" value="BUG"/>
</dbReference>
<dbReference type="PIRSF" id="PIRSF017082">
    <property type="entry name" value="YflP"/>
    <property type="match status" value="1"/>
</dbReference>
<dbReference type="InterPro" id="IPR042100">
    <property type="entry name" value="Bug_dom1"/>
</dbReference>
<name>A0A5Q0MD06_VARPD</name>
<comment type="similarity">
    <text evidence="1">Belongs to the UPF0065 (bug) family.</text>
</comment>
<reference evidence="3 4" key="1">
    <citation type="submission" date="2019-10" db="EMBL/GenBank/DDBJ databases">
        <title>Complete genome sequence of Variovorax paradoxus 5C-2.</title>
        <authorList>
            <person name="Gogoleva N.E."/>
            <person name="Balkin A.S."/>
        </authorList>
    </citation>
    <scope>NUCLEOTIDE SEQUENCE [LARGE SCALE GENOMIC DNA]</scope>
    <source>
        <strain evidence="3 4">5C-2</strain>
    </source>
</reference>
<dbReference type="RefSeq" id="WP_153284742.1">
    <property type="nucleotide sequence ID" value="NZ_CP045644.1"/>
</dbReference>
<organism evidence="3 4">
    <name type="scientific">Variovorax paradoxus</name>
    <dbReference type="NCBI Taxonomy" id="34073"/>
    <lineage>
        <taxon>Bacteria</taxon>
        <taxon>Pseudomonadati</taxon>
        <taxon>Pseudomonadota</taxon>
        <taxon>Betaproteobacteria</taxon>
        <taxon>Burkholderiales</taxon>
        <taxon>Comamonadaceae</taxon>
        <taxon>Variovorax</taxon>
    </lineage>
</organism>
<dbReference type="SUPFAM" id="SSF53850">
    <property type="entry name" value="Periplasmic binding protein-like II"/>
    <property type="match status" value="1"/>
</dbReference>
<feature type="chain" id="PRO_5024789376" evidence="2">
    <location>
        <begin position="24"/>
        <end position="320"/>
    </location>
</feature>
<keyword evidence="2" id="KW-0732">Signal</keyword>
<dbReference type="Pfam" id="PF03401">
    <property type="entry name" value="TctC"/>
    <property type="match status" value="1"/>
</dbReference>
<dbReference type="CDD" id="cd07012">
    <property type="entry name" value="PBP2_Bug_TTT"/>
    <property type="match status" value="1"/>
</dbReference>